<dbReference type="SUPFAM" id="SSF53098">
    <property type="entry name" value="Ribonuclease H-like"/>
    <property type="match status" value="1"/>
</dbReference>
<keyword evidence="2" id="KW-0548">Nucleotidyltransferase</keyword>
<dbReference type="AlphaFoldDB" id="A0A6L2JDI5"/>
<dbReference type="Pfam" id="PF07727">
    <property type="entry name" value="RVT_2"/>
    <property type="match status" value="1"/>
</dbReference>
<keyword evidence="6" id="KW-0378">Hydrolase</keyword>
<keyword evidence="4" id="KW-0645">Protease</keyword>
<organism evidence="10">
    <name type="scientific">Tanacetum cinerariifolium</name>
    <name type="common">Dalmatian daisy</name>
    <name type="synonym">Chrysanthemum cinerariifolium</name>
    <dbReference type="NCBI Taxonomy" id="118510"/>
    <lineage>
        <taxon>Eukaryota</taxon>
        <taxon>Viridiplantae</taxon>
        <taxon>Streptophyta</taxon>
        <taxon>Embryophyta</taxon>
        <taxon>Tracheophyta</taxon>
        <taxon>Spermatophyta</taxon>
        <taxon>Magnoliopsida</taxon>
        <taxon>eudicotyledons</taxon>
        <taxon>Gunneridae</taxon>
        <taxon>Pentapetalae</taxon>
        <taxon>asterids</taxon>
        <taxon>campanulids</taxon>
        <taxon>Asterales</taxon>
        <taxon>Asteraceae</taxon>
        <taxon>Asteroideae</taxon>
        <taxon>Anthemideae</taxon>
        <taxon>Anthemidinae</taxon>
        <taxon>Tanacetum</taxon>
    </lineage>
</organism>
<dbReference type="PROSITE" id="PS50994">
    <property type="entry name" value="INTEGRASE"/>
    <property type="match status" value="1"/>
</dbReference>
<dbReference type="InterPro" id="IPR054722">
    <property type="entry name" value="PolX-like_BBD"/>
</dbReference>
<gene>
    <name evidence="10" type="ORF">Tci_006605</name>
</gene>
<proteinExistence type="predicted"/>
<evidence type="ECO:0000256" key="8">
    <source>
        <dbReference type="SAM" id="MobiDB-lite"/>
    </source>
</evidence>
<dbReference type="CDD" id="cd09274">
    <property type="entry name" value="RNase_HI_RT_Ty3"/>
    <property type="match status" value="1"/>
</dbReference>
<feature type="compositionally biased region" description="Low complexity" evidence="8">
    <location>
        <begin position="283"/>
        <end position="297"/>
    </location>
</feature>
<name>A0A6L2JDI5_TANCI</name>
<keyword evidence="3" id="KW-0540">Nuclease</keyword>
<evidence type="ECO:0000313" key="10">
    <source>
        <dbReference type="EMBL" id="GEU34627.1"/>
    </source>
</evidence>
<dbReference type="GO" id="GO:0003676">
    <property type="term" value="F:nucleic acid binding"/>
    <property type="evidence" value="ECO:0007669"/>
    <property type="project" value="InterPro"/>
</dbReference>
<keyword evidence="7 10" id="KW-0695">RNA-directed DNA polymerase</keyword>
<protein>
    <submittedName>
        <fullName evidence="10">Reverse transcriptase domain-containing protein</fullName>
    </submittedName>
</protein>
<evidence type="ECO:0000256" key="1">
    <source>
        <dbReference type="ARBA" id="ARBA00022679"/>
    </source>
</evidence>
<dbReference type="InterPro" id="IPR041373">
    <property type="entry name" value="RT_RNaseH"/>
</dbReference>
<dbReference type="InterPro" id="IPR001584">
    <property type="entry name" value="Integrase_cat-core"/>
</dbReference>
<reference evidence="10" key="1">
    <citation type="journal article" date="2019" name="Sci. Rep.">
        <title>Draft genome of Tanacetum cinerariifolium, the natural source of mosquito coil.</title>
        <authorList>
            <person name="Yamashiro T."/>
            <person name="Shiraishi A."/>
            <person name="Satake H."/>
            <person name="Nakayama K."/>
        </authorList>
    </citation>
    <scope>NUCLEOTIDE SEQUENCE</scope>
</reference>
<evidence type="ECO:0000256" key="6">
    <source>
        <dbReference type="ARBA" id="ARBA00022801"/>
    </source>
</evidence>
<dbReference type="InterPro" id="IPR012337">
    <property type="entry name" value="RNaseH-like_sf"/>
</dbReference>
<evidence type="ECO:0000256" key="4">
    <source>
        <dbReference type="ARBA" id="ARBA00022750"/>
    </source>
</evidence>
<keyword evidence="5" id="KW-0255">Endonuclease</keyword>
<sequence>MMLDRFTQHIVDPLALMSNVLHPQYYSQSSTTLPSTYVQSHFADNTQLDSGLSLTDNLIENLTNTLALITQSYKTYLPQTNNQLRTSSNTRNQATVQDDRVVIQNVQGRQNICQGNNARGAGATTYEKELHSVKLQLSSTINHNKSMVVQIVLWYLDSSCSKHMMGDRSRLKNFMKKFIGTVRFGNDHFGAIMVYGDYVIGDSVISGVYYVEGLGHNLFSVRQFCYFDLEVAFKIHSCYVRDSDGGELIKEPPRVERSVSPAPTVLVQINSAGTPSFTTDQDAPSLSHSPSSSALQSPSLQQGIAAKYTHMEDNPLAPVDNDPFVNMFTTEPSSEASSSGDLNCVMLIALNWIYKVKLDEYDDVLKNKARLAAKGYRQDEGIDFEESFTPDARIKAIRIFIANCMSIRSNSSHLFSPLRDPESLIRQRNLSEPSSLFDFKEVLNNNQNQEPPPQNGLPPMKYFPPSMVTKLRNEIAKFEQKPYESLFEACEHYKLSIDRGPNHNMLLVTQINTLYNGLTLSHQDTINAAAGGTFMQKTPECPAVGGYNQETGYATTGTCSLPSNTVPNPQEDLKAITTRSGVTLAGPSVSPSSSSKEVDREPEKKMDQVLTRNTNNVLPLVVQPSPASTSFSNNSSSKIPEVTKDTVQPSTENIQPPVAQKQNIIYEPVVAPKPKPTIPYPSRVNKQKLREKDDNLALKFVEIFRNLHFELSFADALLQMHLRVPLILERPFLRTGRALIDVYGEELILRDNDEAITFKEVLGFSDNSKSGNPTSISDPIIVLSSPSLTPFKGGDFILEEIEACLTSESIPLRIDDTDLDLEGDIRLLEELLKNDPSLSPLPSKEINKLIEALILVIPDWNLPFELMCKASDFAIGAILGQRKMKHFQPIHYASKTMTKAQIHYTMTEKEMLSVVYAFEKFWPYLVLSKSIVYTDHSTLKYLFNKQDTKPRLIWCVLLLQEFYIIIHDKKRTKNLAADHLSRLENPHKDVDRGTHFCNEQFAKVRLKYGVTYRLSTAYHPQIIRKIEVLNQGLKRILERMVGENHASWSEKLDDDLWSFRTAYKTPIGCTPYKLVYGKSFHLPIELEHKAYWALKHANFDLKTADDHRKLQLNKLNKLRDQAYNNSLIYKEKTKKLHDSSIKNRIFNVGDRVLLFNSRLKIFSGKLKTYWTEPFTIAHVFPYGTIELSQTDSLNFKVNGHRMKYYFGGEIPQLVILDL</sequence>
<dbReference type="PANTHER" id="PTHR34072">
    <property type="entry name" value="ENZYMATIC POLYPROTEIN-RELATED"/>
    <property type="match status" value="1"/>
</dbReference>
<evidence type="ECO:0000256" key="2">
    <source>
        <dbReference type="ARBA" id="ARBA00022695"/>
    </source>
</evidence>
<dbReference type="EMBL" id="BKCJ010000598">
    <property type="protein sequence ID" value="GEU34627.1"/>
    <property type="molecule type" value="Genomic_DNA"/>
</dbReference>
<dbReference type="GO" id="GO:0004190">
    <property type="term" value="F:aspartic-type endopeptidase activity"/>
    <property type="evidence" value="ECO:0007669"/>
    <property type="project" value="UniProtKB-KW"/>
</dbReference>
<dbReference type="InterPro" id="IPR043502">
    <property type="entry name" value="DNA/RNA_pol_sf"/>
</dbReference>
<feature type="compositionally biased region" description="Low complexity" evidence="8">
    <location>
        <begin position="625"/>
        <end position="637"/>
    </location>
</feature>
<feature type="domain" description="Integrase catalytic" evidence="9">
    <location>
        <begin position="990"/>
        <end position="1079"/>
    </location>
</feature>
<dbReference type="GO" id="GO:0003964">
    <property type="term" value="F:RNA-directed DNA polymerase activity"/>
    <property type="evidence" value="ECO:0007669"/>
    <property type="project" value="UniProtKB-KW"/>
</dbReference>
<dbReference type="Pfam" id="PF22936">
    <property type="entry name" value="Pol_BBD"/>
    <property type="match status" value="1"/>
</dbReference>
<dbReference type="InterPro" id="IPR036397">
    <property type="entry name" value="RNaseH_sf"/>
</dbReference>
<accession>A0A6L2JDI5</accession>
<keyword evidence="4" id="KW-0064">Aspartyl protease</keyword>
<evidence type="ECO:0000256" key="3">
    <source>
        <dbReference type="ARBA" id="ARBA00022722"/>
    </source>
</evidence>
<keyword evidence="1" id="KW-0808">Transferase</keyword>
<dbReference type="GO" id="GO:0015074">
    <property type="term" value="P:DNA integration"/>
    <property type="evidence" value="ECO:0007669"/>
    <property type="project" value="InterPro"/>
</dbReference>
<dbReference type="GO" id="GO:0004519">
    <property type="term" value="F:endonuclease activity"/>
    <property type="evidence" value="ECO:0007669"/>
    <property type="project" value="UniProtKB-KW"/>
</dbReference>
<dbReference type="SUPFAM" id="SSF56672">
    <property type="entry name" value="DNA/RNA polymerases"/>
    <property type="match status" value="1"/>
</dbReference>
<evidence type="ECO:0000256" key="7">
    <source>
        <dbReference type="ARBA" id="ARBA00022918"/>
    </source>
</evidence>
<dbReference type="InterPro" id="IPR013103">
    <property type="entry name" value="RVT_2"/>
</dbReference>
<dbReference type="Pfam" id="PF17917">
    <property type="entry name" value="RT_RNaseH"/>
    <property type="match status" value="1"/>
</dbReference>
<evidence type="ECO:0000256" key="5">
    <source>
        <dbReference type="ARBA" id="ARBA00022759"/>
    </source>
</evidence>
<evidence type="ECO:0000259" key="9">
    <source>
        <dbReference type="PROSITE" id="PS50994"/>
    </source>
</evidence>
<dbReference type="Gene3D" id="3.30.420.10">
    <property type="entry name" value="Ribonuclease H-like superfamily/Ribonuclease H"/>
    <property type="match status" value="1"/>
</dbReference>
<comment type="caution">
    <text evidence="10">The sequence shown here is derived from an EMBL/GenBank/DDBJ whole genome shotgun (WGS) entry which is preliminary data.</text>
</comment>
<feature type="region of interest" description="Disordered" evidence="8">
    <location>
        <begin position="581"/>
        <end position="604"/>
    </location>
</feature>
<feature type="region of interest" description="Disordered" evidence="8">
    <location>
        <begin position="625"/>
        <end position="653"/>
    </location>
</feature>
<dbReference type="PANTHER" id="PTHR34072:SF44">
    <property type="entry name" value="RNA-DIRECTED DNA POLYMERASE"/>
    <property type="match status" value="1"/>
</dbReference>
<feature type="region of interest" description="Disordered" evidence="8">
    <location>
        <begin position="278"/>
        <end position="297"/>
    </location>
</feature>